<proteinExistence type="predicted"/>
<evidence type="ECO:0000313" key="3">
    <source>
        <dbReference type="EMBL" id="TWG00646.1"/>
    </source>
</evidence>
<evidence type="ECO:0000313" key="4">
    <source>
        <dbReference type="Proteomes" id="UP000317940"/>
    </source>
</evidence>
<feature type="signal peptide" evidence="2">
    <location>
        <begin position="1"/>
        <end position="30"/>
    </location>
</feature>
<evidence type="ECO:0000256" key="1">
    <source>
        <dbReference type="SAM" id="MobiDB-lite"/>
    </source>
</evidence>
<comment type="caution">
    <text evidence="3">The sequence shown here is derived from an EMBL/GenBank/DDBJ whole genome shotgun (WGS) entry which is preliminary data.</text>
</comment>
<feature type="region of interest" description="Disordered" evidence="1">
    <location>
        <begin position="30"/>
        <end position="62"/>
    </location>
</feature>
<organism evidence="3 4">
    <name type="scientific">Kitasatospora viridis</name>
    <dbReference type="NCBI Taxonomy" id="281105"/>
    <lineage>
        <taxon>Bacteria</taxon>
        <taxon>Bacillati</taxon>
        <taxon>Actinomycetota</taxon>
        <taxon>Actinomycetes</taxon>
        <taxon>Kitasatosporales</taxon>
        <taxon>Streptomycetaceae</taxon>
        <taxon>Kitasatospora</taxon>
    </lineage>
</organism>
<evidence type="ECO:0008006" key="5">
    <source>
        <dbReference type="Google" id="ProtNLM"/>
    </source>
</evidence>
<keyword evidence="2" id="KW-0732">Signal</keyword>
<feature type="region of interest" description="Disordered" evidence="1">
    <location>
        <begin position="180"/>
        <end position="206"/>
    </location>
</feature>
<gene>
    <name evidence="3" type="ORF">FHX73_114526</name>
</gene>
<reference evidence="3 4" key="1">
    <citation type="submission" date="2019-06" db="EMBL/GenBank/DDBJ databases">
        <title>Sequencing the genomes of 1000 actinobacteria strains.</title>
        <authorList>
            <person name="Klenk H.-P."/>
        </authorList>
    </citation>
    <scope>NUCLEOTIDE SEQUENCE [LARGE SCALE GENOMIC DNA]</scope>
    <source>
        <strain evidence="3 4">DSM 44826</strain>
    </source>
</reference>
<dbReference type="RefSeq" id="WP_145906715.1">
    <property type="nucleotide sequence ID" value="NZ_BAAAMZ010000003.1"/>
</dbReference>
<dbReference type="Proteomes" id="UP000317940">
    <property type="component" value="Unassembled WGS sequence"/>
</dbReference>
<dbReference type="EMBL" id="VIWT01000001">
    <property type="protein sequence ID" value="TWG00646.1"/>
    <property type="molecule type" value="Genomic_DNA"/>
</dbReference>
<feature type="chain" id="PRO_5021813124" description="Lipoprotein" evidence="2">
    <location>
        <begin position="31"/>
        <end position="314"/>
    </location>
</feature>
<sequence>MPGTHTFRSLPPAALLFGGVLLVTACGSSAQPHPVRSGDAIGTVVTPSPTPPTYGEDLSTDVGPVNDALAKLPQAGSLDDLNSSLDGLSSAASTGSNDLMQAKVPDNVSDANRQLYVALQTLSSNITALKQDISGSKYCATSSALAAAGGMQGLKDIQTALQAVTGDGYSTTFTVPNTGQLQQRSLGNGSAVRQGDNSGNGEMTVDNSNGDGDAVITLASNGQAAYSFYVDKGQTAKMNGIRDGHYDIFFTGGVDWDSGTKQFTQNCNFSKFDQGNDFTTTSTTYSTLTITLKASFGQGNASTSDVPPGQYPTP</sequence>
<keyword evidence="4" id="KW-1185">Reference proteome</keyword>
<evidence type="ECO:0000256" key="2">
    <source>
        <dbReference type="SAM" id="SignalP"/>
    </source>
</evidence>
<dbReference type="AlphaFoldDB" id="A0A561UMQ1"/>
<accession>A0A561UMQ1</accession>
<protein>
    <recommendedName>
        <fullName evidence="5">Lipoprotein</fullName>
    </recommendedName>
</protein>
<feature type="compositionally biased region" description="Polar residues" evidence="1">
    <location>
        <begin position="195"/>
        <end position="206"/>
    </location>
</feature>
<name>A0A561UMQ1_9ACTN</name>
<dbReference type="OrthoDB" id="3680722at2"/>